<protein>
    <submittedName>
        <fullName evidence="2">Uncharacterized protein</fullName>
    </submittedName>
</protein>
<accession>A0A370TCC2</accession>
<feature type="region of interest" description="Disordered" evidence="1">
    <location>
        <begin position="1"/>
        <end position="38"/>
    </location>
</feature>
<evidence type="ECO:0000256" key="1">
    <source>
        <dbReference type="SAM" id="MobiDB-lite"/>
    </source>
</evidence>
<feature type="compositionally biased region" description="Polar residues" evidence="1">
    <location>
        <begin position="213"/>
        <end position="228"/>
    </location>
</feature>
<dbReference type="OrthoDB" id="3561305at2759"/>
<dbReference type="RefSeq" id="XP_031865817.1">
    <property type="nucleotide sequence ID" value="XM_032017910.1"/>
</dbReference>
<name>A0A370TCC2_9HELO</name>
<dbReference type="GeneID" id="43602136"/>
<sequence>MVTIERKVPVASLAASATAAETPHSEPEAEARQPGWPASQECYESQFQVSIDPLTGGGNYRDSQLHDYQLQLLRLEQQNKMRLRLARDEQQSLVKPCQSTPYQLQLLEVEAGNKKRLRLAREEQQSLVKPCQPTPYQLLLLEVEAGNKKRLRLAREEQHSPSQTLEEKNIVLVRGTNQGLASRRPQDHLMLPMQEGDQNNNSLPRNMAEREQVGSSAGNQIPEQSMNRPSVAREEHRPIFYHPVTQPVDIPISASQCQSQSRRPQEGTAEEDLALGSDSDGALPIRPARE</sequence>
<organism evidence="2 3">
    <name type="scientific">Venustampulla echinocandica</name>
    <dbReference type="NCBI Taxonomy" id="2656787"/>
    <lineage>
        <taxon>Eukaryota</taxon>
        <taxon>Fungi</taxon>
        <taxon>Dikarya</taxon>
        <taxon>Ascomycota</taxon>
        <taxon>Pezizomycotina</taxon>
        <taxon>Leotiomycetes</taxon>
        <taxon>Helotiales</taxon>
        <taxon>Pleuroascaceae</taxon>
        <taxon>Venustampulla</taxon>
    </lineage>
</organism>
<feature type="region of interest" description="Disordered" evidence="1">
    <location>
        <begin position="181"/>
        <end position="232"/>
    </location>
</feature>
<reference evidence="2 3" key="1">
    <citation type="journal article" date="2018" name="IMA Fungus">
        <title>IMA Genome-F 9: Draft genome sequence of Annulohypoxylon stygium, Aspergillus mulundensis, Berkeleyomyces basicola (syn. Thielaviopsis basicola), Ceratocystis smalleyi, two Cercospora beticola strains, Coleophoma cylindrospora, Fusarium fracticaudum, Phialophora cf. hyalina, and Morchella septimelata.</title>
        <authorList>
            <person name="Wingfield B.D."/>
            <person name="Bills G.F."/>
            <person name="Dong Y."/>
            <person name="Huang W."/>
            <person name="Nel W.J."/>
            <person name="Swalarsk-Parry B.S."/>
            <person name="Vaghefi N."/>
            <person name="Wilken P.M."/>
            <person name="An Z."/>
            <person name="de Beer Z.W."/>
            <person name="De Vos L."/>
            <person name="Chen L."/>
            <person name="Duong T.A."/>
            <person name="Gao Y."/>
            <person name="Hammerbacher A."/>
            <person name="Kikkert J.R."/>
            <person name="Li Y."/>
            <person name="Li H."/>
            <person name="Li K."/>
            <person name="Li Q."/>
            <person name="Liu X."/>
            <person name="Ma X."/>
            <person name="Naidoo K."/>
            <person name="Pethybridge S.J."/>
            <person name="Sun J."/>
            <person name="Steenkamp E.T."/>
            <person name="van der Nest M.A."/>
            <person name="van Wyk S."/>
            <person name="Wingfield M.J."/>
            <person name="Xiong C."/>
            <person name="Yue Q."/>
            <person name="Zhang X."/>
        </authorList>
    </citation>
    <scope>NUCLEOTIDE SEQUENCE [LARGE SCALE GENOMIC DNA]</scope>
    <source>
        <strain evidence="2 3">BP 5553</strain>
    </source>
</reference>
<feature type="compositionally biased region" description="Low complexity" evidence="1">
    <location>
        <begin position="11"/>
        <end position="20"/>
    </location>
</feature>
<dbReference type="EMBL" id="NPIC01000011">
    <property type="protein sequence ID" value="RDL31885.1"/>
    <property type="molecule type" value="Genomic_DNA"/>
</dbReference>
<gene>
    <name evidence="2" type="ORF">BP5553_09287</name>
</gene>
<dbReference type="Proteomes" id="UP000254866">
    <property type="component" value="Unassembled WGS sequence"/>
</dbReference>
<feature type="region of interest" description="Disordered" evidence="1">
    <location>
        <begin position="250"/>
        <end position="290"/>
    </location>
</feature>
<feature type="compositionally biased region" description="Polar residues" evidence="1">
    <location>
        <begin position="253"/>
        <end position="262"/>
    </location>
</feature>
<proteinExistence type="predicted"/>
<keyword evidence="3" id="KW-1185">Reference proteome</keyword>
<comment type="caution">
    <text evidence="2">The sequence shown here is derived from an EMBL/GenBank/DDBJ whole genome shotgun (WGS) entry which is preliminary data.</text>
</comment>
<dbReference type="AlphaFoldDB" id="A0A370TCC2"/>
<evidence type="ECO:0000313" key="2">
    <source>
        <dbReference type="EMBL" id="RDL31885.1"/>
    </source>
</evidence>
<evidence type="ECO:0000313" key="3">
    <source>
        <dbReference type="Proteomes" id="UP000254866"/>
    </source>
</evidence>